<dbReference type="PROSITE" id="PS50222">
    <property type="entry name" value="EF_HAND_2"/>
    <property type="match status" value="5"/>
</dbReference>
<dbReference type="GO" id="GO:0005509">
    <property type="term" value="F:calcium ion binding"/>
    <property type="evidence" value="ECO:0007669"/>
    <property type="project" value="InterPro"/>
</dbReference>
<evidence type="ECO:0000259" key="2">
    <source>
        <dbReference type="PROSITE" id="PS50222"/>
    </source>
</evidence>
<dbReference type="GO" id="GO:0099509">
    <property type="term" value="P:regulation of presynaptic cytosolic calcium ion concentration"/>
    <property type="evidence" value="ECO:0007669"/>
    <property type="project" value="TreeGrafter"/>
</dbReference>
<dbReference type="GO" id="GO:0030425">
    <property type="term" value="C:dendrite"/>
    <property type="evidence" value="ECO:0007669"/>
    <property type="project" value="TreeGrafter"/>
</dbReference>
<dbReference type="AlphaFoldDB" id="A0A814XT59"/>
<dbReference type="PANTHER" id="PTHR19972:SF10">
    <property type="entry name" value="CALBINDIN-32"/>
    <property type="match status" value="1"/>
</dbReference>
<dbReference type="GO" id="GO:0005634">
    <property type="term" value="C:nucleus"/>
    <property type="evidence" value="ECO:0007669"/>
    <property type="project" value="TreeGrafter"/>
</dbReference>
<reference evidence="3" key="1">
    <citation type="submission" date="2021-02" db="EMBL/GenBank/DDBJ databases">
        <authorList>
            <person name="Nowell W R."/>
        </authorList>
    </citation>
    <scope>NUCLEOTIDE SEQUENCE</scope>
</reference>
<evidence type="ECO:0000256" key="1">
    <source>
        <dbReference type="ARBA" id="ARBA00022837"/>
    </source>
</evidence>
<dbReference type="Proteomes" id="UP000663874">
    <property type="component" value="Unassembled WGS sequence"/>
</dbReference>
<dbReference type="InterPro" id="IPR051001">
    <property type="entry name" value="Calbindin_Ca-bind"/>
</dbReference>
<protein>
    <recommendedName>
        <fullName evidence="2">EF-hand domain-containing protein</fullName>
    </recommendedName>
</protein>
<name>A0A814XT59_9BILA</name>
<dbReference type="SMART" id="SM00054">
    <property type="entry name" value="EFh"/>
    <property type="match status" value="6"/>
</dbReference>
<dbReference type="GO" id="GO:0005829">
    <property type="term" value="C:cytosol"/>
    <property type="evidence" value="ECO:0007669"/>
    <property type="project" value="TreeGrafter"/>
</dbReference>
<keyword evidence="1" id="KW-0106">Calcium</keyword>
<dbReference type="InterPro" id="IPR011992">
    <property type="entry name" value="EF-hand-dom_pair"/>
</dbReference>
<dbReference type="SUPFAM" id="SSF47473">
    <property type="entry name" value="EF-hand"/>
    <property type="match status" value="2"/>
</dbReference>
<comment type="caution">
    <text evidence="3">The sequence shown here is derived from an EMBL/GenBank/DDBJ whole genome shotgun (WGS) entry which is preliminary data.</text>
</comment>
<dbReference type="InterPro" id="IPR002048">
    <property type="entry name" value="EF_hand_dom"/>
</dbReference>
<feature type="domain" description="EF-hand" evidence="2">
    <location>
        <begin position="173"/>
        <end position="208"/>
    </location>
</feature>
<evidence type="ECO:0000313" key="4">
    <source>
        <dbReference type="EMBL" id="CAF3890934.1"/>
    </source>
</evidence>
<proteinExistence type="predicted"/>
<dbReference type="EMBL" id="CAJNOU010001544">
    <property type="protein sequence ID" value="CAF1220008.1"/>
    <property type="molecule type" value="Genomic_DNA"/>
</dbReference>
<evidence type="ECO:0000313" key="3">
    <source>
        <dbReference type="EMBL" id="CAF1220008.1"/>
    </source>
</evidence>
<dbReference type="PROSITE" id="PS00018">
    <property type="entry name" value="EF_HAND_1"/>
    <property type="match status" value="5"/>
</dbReference>
<dbReference type="PANTHER" id="PTHR19972">
    <property type="entry name" value="CALBINDIN"/>
    <property type="match status" value="1"/>
</dbReference>
<organism evidence="3 5">
    <name type="scientific">Rotaria sordida</name>
    <dbReference type="NCBI Taxonomy" id="392033"/>
    <lineage>
        <taxon>Eukaryota</taxon>
        <taxon>Metazoa</taxon>
        <taxon>Spiralia</taxon>
        <taxon>Gnathifera</taxon>
        <taxon>Rotifera</taxon>
        <taxon>Eurotatoria</taxon>
        <taxon>Bdelloidea</taxon>
        <taxon>Philodinida</taxon>
        <taxon>Philodinidae</taxon>
        <taxon>Rotaria</taxon>
    </lineage>
</organism>
<dbReference type="Proteomes" id="UP000663889">
    <property type="component" value="Unassembled WGS sequence"/>
</dbReference>
<sequence>MSTKANVQQRQRTKENFLRQFRDETSKELKPLTAAQFMVIWSHYDTDGNGFIEGHELDDLLRELATSVNVNDAGSDLIPDSVLKELKECFLEAYDENEDGKIEIGELAEILPTDENFLLLFRKDNPLESSVEFMKVWKQFDTDCSGFIEADELKQFIKALLTKRRGTNLTEEKLIEYTDTILQIFDTNGDGKLQFSEMAKLLPVKENFLLRPIFKGCASITSHDLDRVFQLYDKDGNELIEEEELDGFVKDLMDLIRKDYDNDDLQQFKQSLLNGCDYNRDKKISKAELKMILLALAQPVDS</sequence>
<feature type="domain" description="EF-hand" evidence="2">
    <location>
        <begin position="32"/>
        <end position="67"/>
    </location>
</feature>
<accession>A0A814XT59</accession>
<gene>
    <name evidence="4" type="ORF">FNK824_LOCUS20052</name>
    <name evidence="3" type="ORF">SEV965_LOCUS22134</name>
</gene>
<dbReference type="EMBL" id="CAJOBE010003613">
    <property type="protein sequence ID" value="CAF3890934.1"/>
    <property type="molecule type" value="Genomic_DNA"/>
</dbReference>
<evidence type="ECO:0000313" key="5">
    <source>
        <dbReference type="Proteomes" id="UP000663889"/>
    </source>
</evidence>
<feature type="domain" description="EF-hand" evidence="2">
    <location>
        <begin position="81"/>
        <end position="117"/>
    </location>
</feature>
<dbReference type="Gene3D" id="1.10.238.10">
    <property type="entry name" value="EF-hand"/>
    <property type="match status" value="3"/>
</dbReference>
<dbReference type="GO" id="GO:1900271">
    <property type="term" value="P:regulation of long-term synaptic potentiation"/>
    <property type="evidence" value="ECO:0007669"/>
    <property type="project" value="TreeGrafter"/>
</dbReference>
<dbReference type="Pfam" id="PF13499">
    <property type="entry name" value="EF-hand_7"/>
    <property type="match status" value="2"/>
</dbReference>
<feature type="domain" description="EF-hand" evidence="2">
    <location>
        <begin position="128"/>
        <end position="163"/>
    </location>
</feature>
<dbReference type="InterPro" id="IPR018247">
    <property type="entry name" value="EF_Hand_1_Ca_BS"/>
</dbReference>
<feature type="domain" description="EF-hand" evidence="2">
    <location>
        <begin position="220"/>
        <end position="255"/>
    </location>
</feature>
<dbReference type="GO" id="GO:0043195">
    <property type="term" value="C:terminal bouton"/>
    <property type="evidence" value="ECO:0007669"/>
    <property type="project" value="TreeGrafter"/>
</dbReference>